<dbReference type="EMBL" id="JADLQX010000040">
    <property type="protein sequence ID" value="MBF6302288.1"/>
    <property type="molecule type" value="Genomic_DNA"/>
</dbReference>
<sequence>MTILHPFRRHRDDEVADLRRQVRMLTALVDDVIDAWTSMHANTLTSDNGGRSGALVITGPIHGQDMTITTWSCEDTGRGLSVDQAKAITRQHLECPGDNPRICRIKAAAMALLIDEGVLVPARNYSTF</sequence>
<organism evidence="1 2">
    <name type="scientific">Nocardia amamiensis</name>
    <dbReference type="NCBI Taxonomy" id="404578"/>
    <lineage>
        <taxon>Bacteria</taxon>
        <taxon>Bacillati</taxon>
        <taxon>Actinomycetota</taxon>
        <taxon>Actinomycetes</taxon>
        <taxon>Mycobacteriales</taxon>
        <taxon>Nocardiaceae</taxon>
        <taxon>Nocardia</taxon>
    </lineage>
</organism>
<comment type="caution">
    <text evidence="1">The sequence shown here is derived from an EMBL/GenBank/DDBJ whole genome shotgun (WGS) entry which is preliminary data.</text>
</comment>
<keyword evidence="2" id="KW-1185">Reference proteome</keyword>
<proteinExistence type="predicted"/>
<reference evidence="1 2" key="1">
    <citation type="submission" date="2020-10" db="EMBL/GenBank/DDBJ databases">
        <title>Identification of Nocardia species via Next-generation sequencing and recognition of intraspecies genetic diversity.</title>
        <authorList>
            <person name="Li P."/>
            <person name="Li P."/>
            <person name="Lu B."/>
        </authorList>
    </citation>
    <scope>NUCLEOTIDE SEQUENCE [LARGE SCALE GENOMIC DNA]</scope>
    <source>
        <strain evidence="1 2">BJ06-0157</strain>
    </source>
</reference>
<evidence type="ECO:0000313" key="1">
    <source>
        <dbReference type="EMBL" id="MBF6302288.1"/>
    </source>
</evidence>
<accession>A0ABS0D0C5</accession>
<gene>
    <name evidence="1" type="ORF">IU459_32815</name>
</gene>
<dbReference type="RefSeq" id="WP_195133477.1">
    <property type="nucleotide sequence ID" value="NZ_JADLQX010000040.1"/>
</dbReference>
<evidence type="ECO:0000313" key="2">
    <source>
        <dbReference type="Proteomes" id="UP000702209"/>
    </source>
</evidence>
<protein>
    <recommendedName>
        <fullName evidence="3">DUF222 domain-containing protein</fullName>
    </recommendedName>
</protein>
<name>A0ABS0D0C5_9NOCA</name>
<evidence type="ECO:0008006" key="3">
    <source>
        <dbReference type="Google" id="ProtNLM"/>
    </source>
</evidence>
<dbReference type="Proteomes" id="UP000702209">
    <property type="component" value="Unassembled WGS sequence"/>
</dbReference>